<feature type="transmembrane region" description="Helical" evidence="1">
    <location>
        <begin position="12"/>
        <end position="32"/>
    </location>
</feature>
<evidence type="ECO:0000313" key="3">
    <source>
        <dbReference type="Proteomes" id="UP000254326"/>
    </source>
</evidence>
<evidence type="ECO:0000313" key="2">
    <source>
        <dbReference type="EMBL" id="RDL44808.1"/>
    </source>
</evidence>
<reference evidence="2 3" key="1">
    <citation type="submission" date="2018-06" db="EMBL/GenBank/DDBJ databases">
        <title>Marinomonas sp. YLB-05 draft genome sequence.</title>
        <authorList>
            <person name="Yu L."/>
            <person name="Tang X."/>
        </authorList>
    </citation>
    <scope>NUCLEOTIDE SEQUENCE [LARGE SCALE GENOMIC DNA]</scope>
    <source>
        <strain evidence="2 3">YLB-05</strain>
    </source>
</reference>
<proteinExistence type="predicted"/>
<dbReference type="OrthoDB" id="6104154at2"/>
<keyword evidence="1" id="KW-1133">Transmembrane helix</keyword>
<dbReference type="SUPFAM" id="SSF63411">
    <property type="entry name" value="LuxS/MPP-like metallohydrolase"/>
    <property type="match status" value="1"/>
</dbReference>
<keyword evidence="1" id="KW-0812">Transmembrane</keyword>
<comment type="caution">
    <text evidence="2">The sequence shown here is derived from an EMBL/GenBank/DDBJ whole genome shotgun (WGS) entry which is preliminary data.</text>
</comment>
<dbReference type="GO" id="GO:0046872">
    <property type="term" value="F:metal ion binding"/>
    <property type="evidence" value="ECO:0007669"/>
    <property type="project" value="InterPro"/>
</dbReference>
<keyword evidence="1" id="KW-0472">Membrane</keyword>
<dbReference type="RefSeq" id="WP_115466847.1">
    <property type="nucleotide sequence ID" value="NZ_QKRA01000002.1"/>
</dbReference>
<protein>
    <recommendedName>
        <fullName evidence="4">Insulinase family protein</fullName>
    </recommendedName>
</protein>
<keyword evidence="3" id="KW-1185">Reference proteome</keyword>
<evidence type="ECO:0008006" key="4">
    <source>
        <dbReference type="Google" id="ProtNLM"/>
    </source>
</evidence>
<evidence type="ECO:0000256" key="1">
    <source>
        <dbReference type="SAM" id="Phobius"/>
    </source>
</evidence>
<name>A0A370UAM9_9GAMM</name>
<organism evidence="2 3">
    <name type="scientific">Marinomonas piezotolerans</name>
    <dbReference type="NCBI Taxonomy" id="2213058"/>
    <lineage>
        <taxon>Bacteria</taxon>
        <taxon>Pseudomonadati</taxon>
        <taxon>Pseudomonadota</taxon>
        <taxon>Gammaproteobacteria</taxon>
        <taxon>Oceanospirillales</taxon>
        <taxon>Oceanospirillaceae</taxon>
        <taxon>Marinomonas</taxon>
    </lineage>
</organism>
<accession>A0A370UAM9</accession>
<dbReference type="InterPro" id="IPR011249">
    <property type="entry name" value="Metalloenz_LuxS/M16"/>
</dbReference>
<dbReference type="EMBL" id="QKRA01000002">
    <property type="protein sequence ID" value="RDL44808.1"/>
    <property type="molecule type" value="Genomic_DNA"/>
</dbReference>
<gene>
    <name evidence="2" type="ORF">DN730_04110</name>
</gene>
<dbReference type="AlphaFoldDB" id="A0A370UAM9"/>
<sequence length="430" mass="47806">MFNSNKPLFSRPVLAVIIFASTLAIWLLNLTAPSADLPKPQLETWQTESGIPVYWVTQDDWSGSDKLSLSFVFQANTRQPDLVATTLGMLMGPSLPLSTATINQRLVSVAASVDSFHDYQKQVLNISLSSQPQYIAPALRILNTWLNQAHFKQTPLSTWQRQQASDLAETQLQHQLLTLKDQPFSDAPPPALSVADLTQYLTQMRHHVSHIMISGSMNDEAQKAMAKGLTILTSQLKPARQTQSWQLSDAPSTSSVGSGDLTAIYGAVGLTSLTSVEDWLTLQIWARDMLQAQKDQLGSQIAQWKLHFGSQLSYANWKLQIPTDLQQDASVSTLPLSSWSAPSSLSSYNDSDRFSALKATLVQQLETLTRTPSWWADIGTRITHPDSDLTLESFIEHYSDAANSFTMEQYQQRVDTLVISSSRQEVQVRP</sequence>
<dbReference type="Proteomes" id="UP000254326">
    <property type="component" value="Unassembled WGS sequence"/>
</dbReference>